<protein>
    <recommendedName>
        <fullName evidence="3">Group-specific protein</fullName>
    </recommendedName>
</protein>
<dbReference type="SUPFAM" id="SSF52540">
    <property type="entry name" value="P-loop containing nucleoside triphosphate hydrolases"/>
    <property type="match status" value="2"/>
</dbReference>
<organism evidence="1 2">
    <name type="scientific">Halalkalibacter suaedae</name>
    <dbReference type="NCBI Taxonomy" id="2822140"/>
    <lineage>
        <taxon>Bacteria</taxon>
        <taxon>Bacillati</taxon>
        <taxon>Bacillota</taxon>
        <taxon>Bacilli</taxon>
        <taxon>Bacillales</taxon>
        <taxon>Bacillaceae</taxon>
        <taxon>Halalkalibacter</taxon>
    </lineage>
</organism>
<dbReference type="EMBL" id="JAGKSQ010000004">
    <property type="protein sequence ID" value="MBP3951679.1"/>
    <property type="molecule type" value="Genomic_DNA"/>
</dbReference>
<evidence type="ECO:0008006" key="3">
    <source>
        <dbReference type="Google" id="ProtNLM"/>
    </source>
</evidence>
<evidence type="ECO:0000313" key="2">
    <source>
        <dbReference type="Proteomes" id="UP000678228"/>
    </source>
</evidence>
<reference evidence="1" key="1">
    <citation type="submission" date="2021-03" db="EMBL/GenBank/DDBJ databases">
        <title>Bacillus suaedae sp. nov., isolated from Suaeda aralocaspica.</title>
        <authorList>
            <person name="Lei R.F.R."/>
        </authorList>
    </citation>
    <scope>NUCLEOTIDE SEQUENCE</scope>
    <source>
        <strain evidence="1">YZJH907-2</strain>
    </source>
</reference>
<gene>
    <name evidence="1" type="ORF">J7W16_11080</name>
</gene>
<dbReference type="NCBIfam" id="NF005250">
    <property type="entry name" value="PRK06761.1"/>
    <property type="match status" value="1"/>
</dbReference>
<dbReference type="InterPro" id="IPR027417">
    <property type="entry name" value="P-loop_NTPase"/>
</dbReference>
<dbReference type="Proteomes" id="UP000678228">
    <property type="component" value="Unassembled WGS sequence"/>
</dbReference>
<dbReference type="AlphaFoldDB" id="A0A940WS32"/>
<name>A0A940WS32_9BACI</name>
<sequence length="283" mass="32665">MNTKLIIVEGLPGFGKSTTAKLLYDILNENNIDVELYLEGNLDHPADYEGVACLNEDEFESFLVNSGHLGEVFNEQVMKTGNNYLLPYQKIRNENSANIPDSLLNSIAQNDIYELPFEKNVELIAEKWRQFVSEALTGNKTYIFECCLIQNPVTIGMLKYNEQREKVVSYICSLAKITEQLNPILFYVEQKDLEFSFRKAVQERPKEWSSGFVDYYTNQGYGKMKGYQGLDGTIKVLEARRELEREIYDSLHIKKTKINNSNYETVNYKSKLSEKLNVLEILN</sequence>
<dbReference type="RefSeq" id="WP_210597375.1">
    <property type="nucleotide sequence ID" value="NZ_JAGKSQ010000004.1"/>
</dbReference>
<evidence type="ECO:0000313" key="1">
    <source>
        <dbReference type="EMBL" id="MBP3951679.1"/>
    </source>
</evidence>
<accession>A0A940WS32</accession>
<dbReference type="Gene3D" id="3.40.50.300">
    <property type="entry name" value="P-loop containing nucleotide triphosphate hydrolases"/>
    <property type="match status" value="1"/>
</dbReference>
<keyword evidence="2" id="KW-1185">Reference proteome</keyword>
<comment type="caution">
    <text evidence="1">The sequence shown here is derived from an EMBL/GenBank/DDBJ whole genome shotgun (WGS) entry which is preliminary data.</text>
</comment>
<proteinExistence type="predicted"/>